<dbReference type="InterPro" id="IPR029071">
    <property type="entry name" value="Ubiquitin-like_domsf"/>
</dbReference>
<dbReference type="Pfam" id="PF03088">
    <property type="entry name" value="Str_synth"/>
    <property type="match status" value="1"/>
</dbReference>
<feature type="region of interest" description="Disordered" evidence="1">
    <location>
        <begin position="1"/>
        <end position="25"/>
    </location>
</feature>
<dbReference type="GO" id="GO:0005737">
    <property type="term" value="C:cytoplasm"/>
    <property type="evidence" value="ECO:0007669"/>
    <property type="project" value="TreeGrafter"/>
</dbReference>
<evidence type="ECO:0000313" key="5">
    <source>
        <dbReference type="Proteomes" id="UP001165289"/>
    </source>
</evidence>
<keyword evidence="2" id="KW-1133">Transmembrane helix</keyword>
<organism evidence="4 5">
    <name type="scientific">Oopsacas minuta</name>
    <dbReference type="NCBI Taxonomy" id="111878"/>
    <lineage>
        <taxon>Eukaryota</taxon>
        <taxon>Metazoa</taxon>
        <taxon>Porifera</taxon>
        <taxon>Hexactinellida</taxon>
        <taxon>Hexasterophora</taxon>
        <taxon>Lyssacinosida</taxon>
        <taxon>Leucopsacidae</taxon>
        <taxon>Oopsacas</taxon>
    </lineage>
</organism>
<keyword evidence="2" id="KW-0472">Membrane</keyword>
<feature type="compositionally biased region" description="Basic and acidic residues" evidence="1">
    <location>
        <begin position="1"/>
        <end position="16"/>
    </location>
</feature>
<comment type="caution">
    <text evidence="4">The sequence shown here is derived from an EMBL/GenBank/DDBJ whole genome shotgun (WGS) entry which is preliminary data.</text>
</comment>
<dbReference type="Gene3D" id="1.20.58.2190">
    <property type="match status" value="1"/>
</dbReference>
<evidence type="ECO:0000313" key="4">
    <source>
        <dbReference type="EMBL" id="KAI6649768.1"/>
    </source>
</evidence>
<dbReference type="Gene3D" id="2.120.10.30">
    <property type="entry name" value="TolB, C-terminal domain"/>
    <property type="match status" value="1"/>
</dbReference>
<protein>
    <submittedName>
        <fullName evidence="4">UBX domain-containing protein 6</fullName>
    </submittedName>
</protein>
<name>A0AAV7JLD3_9METZ</name>
<dbReference type="PANTHER" id="PTHR23153:SF38">
    <property type="entry name" value="UBX DOMAIN-CONTAINING PROTEIN 6"/>
    <property type="match status" value="1"/>
</dbReference>
<feature type="transmembrane region" description="Helical" evidence="2">
    <location>
        <begin position="40"/>
        <end position="59"/>
    </location>
</feature>
<evidence type="ECO:0000259" key="3">
    <source>
        <dbReference type="PROSITE" id="PS50033"/>
    </source>
</evidence>
<feature type="domain" description="UBX" evidence="3">
    <location>
        <begin position="619"/>
        <end position="694"/>
    </location>
</feature>
<dbReference type="Pfam" id="PF09409">
    <property type="entry name" value="PUB"/>
    <property type="match status" value="1"/>
</dbReference>
<accession>A0AAV7JLD3</accession>
<keyword evidence="2" id="KW-0812">Transmembrane</keyword>
<evidence type="ECO:0000256" key="1">
    <source>
        <dbReference type="SAM" id="MobiDB-lite"/>
    </source>
</evidence>
<dbReference type="PANTHER" id="PTHR23153">
    <property type="entry name" value="UBX-RELATED"/>
    <property type="match status" value="1"/>
</dbReference>
<dbReference type="SUPFAM" id="SSF143503">
    <property type="entry name" value="PUG domain-like"/>
    <property type="match status" value="1"/>
</dbReference>
<dbReference type="Gene3D" id="3.10.20.90">
    <property type="entry name" value="Phosphatidylinositol 3-kinase Catalytic Subunit, Chain A, domain 1"/>
    <property type="match status" value="1"/>
</dbReference>
<dbReference type="InterPro" id="IPR036339">
    <property type="entry name" value="PUB-like_dom_sf"/>
</dbReference>
<dbReference type="InterPro" id="IPR018119">
    <property type="entry name" value="Strictosidine_synth_cons-reg"/>
</dbReference>
<proteinExistence type="predicted"/>
<dbReference type="PROSITE" id="PS50033">
    <property type="entry name" value="UBX"/>
    <property type="match status" value="1"/>
</dbReference>
<dbReference type="EMBL" id="JAKMXF010000318">
    <property type="protein sequence ID" value="KAI6649768.1"/>
    <property type="molecule type" value="Genomic_DNA"/>
</dbReference>
<gene>
    <name evidence="4" type="ORF">LOD99_6557</name>
</gene>
<sequence length="718" mass="81095">MSELTHRIKSMDKATKPEPQAGERIPTNPVVSNCSVCMKILISLLVVIVSIIIAIPSPISPVSYTLSAANPNLSDDVTNILKVSEKIHLPGCESVVIDSNGYIYTGTYNGLVVQISPDFSEVRPLIRTGSAPVDDDKCNNSSLADNVTDCGKVMGVRMLNEDTLIVVDSMYGIFSISIKLKSKTLLFDLKNQPEYLDIPIILPNSVVILPDDNSLLFTDSFTKFTQKRGILALIEHGTDGRVYKYDFNTRKVTLFLSNLHFPNGIELHRDGESILIAEFSICRIIRYYYRGNKKGTTEIFSDNFIGVPDNIQRARGSGYWVGVPLERDNVYDVMLKYPIIGSLITKLFDAEFLEKQTTTNFGKGIAVKLSEEGEMLEFVYDPEGEHAYFVTEAVDRKTIEYGQRLSHLQNALQDMYLQEPLYASCLMIHTLGTNSPLTTHLVGTSVGLIEKDKLTACIETINKCLKNILEHPDEDKYRSIRCESKVLKDKVLPVTGSELFLSSVGFVQELNDYQGNEVLFYVLAKPKNVDEVATQMEHLTTAFDMLNNVTPVKLELNRDIHVYKATSSVNRFPELPSSFFILKPEEVMKENQLRREQVEINEMLLTRAQRERLEQQTTRQYQFCVVRVRLPEGIVLQATFRAKEKLSDLFYFLSQSLRNEAMQFSLFHQGGKKLENMNLSLQEAELVPAALVNLRIDLGSQTDAILKPSLMRNIERMS</sequence>
<dbReference type="InterPro" id="IPR001012">
    <property type="entry name" value="UBX_dom"/>
</dbReference>
<dbReference type="Pfam" id="PF00789">
    <property type="entry name" value="UBX"/>
    <property type="match status" value="1"/>
</dbReference>
<keyword evidence="5" id="KW-1185">Reference proteome</keyword>
<dbReference type="CDD" id="cd16119">
    <property type="entry name" value="UBX_UBXN6"/>
    <property type="match status" value="1"/>
</dbReference>
<dbReference type="Proteomes" id="UP001165289">
    <property type="component" value="Unassembled WGS sequence"/>
</dbReference>
<dbReference type="SUPFAM" id="SSF54236">
    <property type="entry name" value="Ubiquitin-like"/>
    <property type="match status" value="1"/>
</dbReference>
<reference evidence="4 5" key="1">
    <citation type="journal article" date="2023" name="BMC Biol.">
        <title>The compact genome of the sponge Oopsacas minuta (Hexactinellida) is lacking key metazoan core genes.</title>
        <authorList>
            <person name="Santini S."/>
            <person name="Schenkelaars Q."/>
            <person name="Jourda C."/>
            <person name="Duchesne M."/>
            <person name="Belahbib H."/>
            <person name="Rocher C."/>
            <person name="Selva M."/>
            <person name="Riesgo A."/>
            <person name="Vervoort M."/>
            <person name="Leys S.P."/>
            <person name="Kodjabachian L."/>
            <person name="Le Bivic A."/>
            <person name="Borchiellini C."/>
            <person name="Claverie J.M."/>
            <person name="Renard E."/>
        </authorList>
    </citation>
    <scope>NUCLEOTIDE SEQUENCE [LARGE SCALE GENOMIC DNA]</scope>
    <source>
        <strain evidence="4">SPO-2</strain>
    </source>
</reference>
<evidence type="ECO:0000256" key="2">
    <source>
        <dbReference type="SAM" id="Phobius"/>
    </source>
</evidence>
<dbReference type="InterPro" id="IPR011042">
    <property type="entry name" value="6-blade_b-propeller_TolB-like"/>
</dbReference>
<dbReference type="SUPFAM" id="SSF63829">
    <property type="entry name" value="Calcium-dependent phosphotriesterase"/>
    <property type="match status" value="1"/>
</dbReference>
<dbReference type="SMART" id="SM00580">
    <property type="entry name" value="PUG"/>
    <property type="match status" value="1"/>
</dbReference>
<dbReference type="AlphaFoldDB" id="A0AAV7JLD3"/>
<dbReference type="InterPro" id="IPR018997">
    <property type="entry name" value="PUB_domain"/>
</dbReference>